<evidence type="ECO:0000313" key="2">
    <source>
        <dbReference type="EMBL" id="SDH97991.1"/>
    </source>
</evidence>
<accession>A0A1G8GUN7</accession>
<feature type="transmembrane region" description="Helical" evidence="1">
    <location>
        <begin position="184"/>
        <end position="203"/>
    </location>
</feature>
<evidence type="ECO:0000256" key="1">
    <source>
        <dbReference type="SAM" id="Phobius"/>
    </source>
</evidence>
<dbReference type="OrthoDB" id="1200986at2"/>
<dbReference type="Proteomes" id="UP000199492">
    <property type="component" value="Unassembled WGS sequence"/>
</dbReference>
<dbReference type="AlphaFoldDB" id="A0A1G8GUN7"/>
<dbReference type="STRING" id="262004.SAMN04489796_10632"/>
<dbReference type="InterPro" id="IPR045466">
    <property type="entry name" value="DUF6498"/>
</dbReference>
<dbReference type="RefSeq" id="WP_092468974.1">
    <property type="nucleotide sequence ID" value="NZ_FNCZ01000006.1"/>
</dbReference>
<feature type="transmembrane region" description="Helical" evidence="1">
    <location>
        <begin position="114"/>
        <end position="138"/>
    </location>
</feature>
<feature type="transmembrane region" description="Helical" evidence="1">
    <location>
        <begin position="12"/>
        <end position="31"/>
    </location>
</feature>
<keyword evidence="1" id="KW-1133">Transmembrane helix</keyword>
<organism evidence="2 3">
    <name type="scientific">Winogradskyella thalassocola</name>
    <dbReference type="NCBI Taxonomy" id="262004"/>
    <lineage>
        <taxon>Bacteria</taxon>
        <taxon>Pseudomonadati</taxon>
        <taxon>Bacteroidota</taxon>
        <taxon>Flavobacteriia</taxon>
        <taxon>Flavobacteriales</taxon>
        <taxon>Flavobacteriaceae</taxon>
        <taxon>Winogradskyella</taxon>
    </lineage>
</organism>
<feature type="transmembrane region" description="Helical" evidence="1">
    <location>
        <begin position="37"/>
        <end position="57"/>
    </location>
</feature>
<evidence type="ECO:0000313" key="3">
    <source>
        <dbReference type="Proteomes" id="UP000199492"/>
    </source>
</evidence>
<proteinExistence type="predicted"/>
<dbReference type="EMBL" id="FNCZ01000006">
    <property type="protein sequence ID" value="SDH97991.1"/>
    <property type="molecule type" value="Genomic_DNA"/>
</dbReference>
<dbReference type="Pfam" id="PF20108">
    <property type="entry name" value="DUF6498"/>
    <property type="match status" value="1"/>
</dbReference>
<feature type="transmembrane region" description="Helical" evidence="1">
    <location>
        <begin position="159"/>
        <end position="178"/>
    </location>
</feature>
<name>A0A1G8GUN7_9FLAO</name>
<keyword evidence="1" id="KW-0812">Transmembrane</keyword>
<protein>
    <submittedName>
        <fullName evidence="2">Uncharacterized protein</fullName>
    </submittedName>
</protein>
<keyword evidence="3" id="KW-1185">Reference proteome</keyword>
<reference evidence="3" key="1">
    <citation type="submission" date="2016-10" db="EMBL/GenBank/DDBJ databases">
        <authorList>
            <person name="Varghese N."/>
            <person name="Submissions S."/>
        </authorList>
    </citation>
    <scope>NUCLEOTIDE SEQUENCE [LARGE SCALE GENOMIC DNA]</scope>
    <source>
        <strain evidence="3">DSM 15363</strain>
    </source>
</reference>
<keyword evidence="1" id="KW-0472">Membrane</keyword>
<gene>
    <name evidence="2" type="ORF">SAMN04489796_10632</name>
</gene>
<feature type="transmembrane region" description="Helical" evidence="1">
    <location>
        <begin position="69"/>
        <end position="94"/>
    </location>
</feature>
<sequence length="236" mass="27475">MLKGVFFPNKTNSYAWANVFFLIVLVAIGKIDAYAVLFGYFLETLIVGLFNIVKMYYCYKYNDKTSNITFSIIFFIIHYGGFVAIQSIFVFAIFALGGSSFIKEPFHILENFQIVIRLDGMPIIITMLFITQFVKFIFDFMRPKKYEKFKVNDIMFKPYLRIFIQQFTVIIGSFFIIFSSGSVLTAMLLILIRFIVDFFIVAINENSTVLNYIVDKLYDGKVDKSEIRKQLLLLTE</sequence>